<keyword evidence="3" id="KW-1185">Reference proteome</keyword>
<dbReference type="EMBL" id="BSNI01000001">
    <property type="protein sequence ID" value="GLQ15992.1"/>
    <property type="molecule type" value="Genomic_DNA"/>
</dbReference>
<dbReference type="SMART" id="SM00421">
    <property type="entry name" value="HTH_LUXR"/>
    <property type="match status" value="1"/>
</dbReference>
<reference evidence="2" key="1">
    <citation type="journal article" date="2014" name="Int. J. Syst. Evol. Microbiol.">
        <title>Complete genome of a new Firmicutes species belonging to the dominant human colonic microbiota ('Ruminococcus bicirculans') reveals two chromosomes and a selective capacity to utilize plant glucans.</title>
        <authorList>
            <consortium name="NISC Comparative Sequencing Program"/>
            <person name="Wegmann U."/>
            <person name="Louis P."/>
            <person name="Goesmann A."/>
            <person name="Henrissat B."/>
            <person name="Duncan S.H."/>
            <person name="Flint H.J."/>
        </authorList>
    </citation>
    <scope>NUCLEOTIDE SEQUENCE</scope>
    <source>
        <strain evidence="2">NBRC 107169</strain>
    </source>
</reference>
<evidence type="ECO:0000313" key="2">
    <source>
        <dbReference type="EMBL" id="GLQ15992.1"/>
    </source>
</evidence>
<dbReference type="Pfam" id="PF00196">
    <property type="entry name" value="GerE"/>
    <property type="match status" value="1"/>
</dbReference>
<dbReference type="InterPro" id="IPR016032">
    <property type="entry name" value="Sig_transdc_resp-reg_C-effctor"/>
</dbReference>
<dbReference type="Gene3D" id="1.10.10.10">
    <property type="entry name" value="Winged helix-like DNA-binding domain superfamily/Winged helix DNA-binding domain"/>
    <property type="match status" value="1"/>
</dbReference>
<protein>
    <recommendedName>
        <fullName evidence="1">HTH luxR-type domain-containing protein</fullName>
    </recommendedName>
</protein>
<dbReference type="InterPro" id="IPR036388">
    <property type="entry name" value="WH-like_DNA-bd_sf"/>
</dbReference>
<name>A0ABQ5UMU3_9HYPH</name>
<evidence type="ECO:0000259" key="1">
    <source>
        <dbReference type="SMART" id="SM00421"/>
    </source>
</evidence>
<proteinExistence type="predicted"/>
<dbReference type="PRINTS" id="PR00038">
    <property type="entry name" value="HTHLUXR"/>
</dbReference>
<evidence type="ECO:0000313" key="3">
    <source>
        <dbReference type="Proteomes" id="UP001161405"/>
    </source>
</evidence>
<dbReference type="SUPFAM" id="SSF46894">
    <property type="entry name" value="C-terminal effector domain of the bipartite response regulators"/>
    <property type="match status" value="1"/>
</dbReference>
<dbReference type="RefSeq" id="WP_284361210.1">
    <property type="nucleotide sequence ID" value="NZ_BSNI01000001.1"/>
</dbReference>
<sequence length="246" mass="28628">MNTLEKLYDCASRYLEKDRDWSSFSVEFGRIFDCEFALYRTSDEDAVAVTAHDSVLATSNPDCMQDFFENRFYQMRPMQEGDLTPLEPHRRTEYFSDEQVRELGPFYTFMQKHGVFYLMIAPALMPDGSVLSLTVWRSEDEPNFDDVEKQRLALFMRYLLALVRDSELKMVNHESRLSDFGERYGLTSAEIEVLGALLAGHSLRDIATKSGRSYGTVRWHVRNILSKCHVNSQKNLLHEFYALIEN</sequence>
<organism evidence="2 3">
    <name type="scientific">Maritalea porphyrae</name>
    <dbReference type="NCBI Taxonomy" id="880732"/>
    <lineage>
        <taxon>Bacteria</taxon>
        <taxon>Pseudomonadati</taxon>
        <taxon>Pseudomonadota</taxon>
        <taxon>Alphaproteobacteria</taxon>
        <taxon>Hyphomicrobiales</taxon>
        <taxon>Devosiaceae</taxon>
        <taxon>Maritalea</taxon>
    </lineage>
</organism>
<accession>A0ABQ5UMU3</accession>
<feature type="domain" description="HTH luxR-type" evidence="1">
    <location>
        <begin position="183"/>
        <end position="240"/>
    </location>
</feature>
<reference evidence="2" key="2">
    <citation type="submission" date="2023-01" db="EMBL/GenBank/DDBJ databases">
        <title>Draft genome sequence of Maritalea porphyrae strain NBRC 107169.</title>
        <authorList>
            <person name="Sun Q."/>
            <person name="Mori K."/>
        </authorList>
    </citation>
    <scope>NUCLEOTIDE SEQUENCE</scope>
    <source>
        <strain evidence="2">NBRC 107169</strain>
    </source>
</reference>
<comment type="caution">
    <text evidence="2">The sequence shown here is derived from an EMBL/GenBank/DDBJ whole genome shotgun (WGS) entry which is preliminary data.</text>
</comment>
<dbReference type="Proteomes" id="UP001161405">
    <property type="component" value="Unassembled WGS sequence"/>
</dbReference>
<gene>
    <name evidence="2" type="ORF">GCM10007879_02410</name>
</gene>
<dbReference type="CDD" id="cd06170">
    <property type="entry name" value="LuxR_C_like"/>
    <property type="match status" value="1"/>
</dbReference>
<dbReference type="InterPro" id="IPR000792">
    <property type="entry name" value="Tscrpt_reg_LuxR_C"/>
</dbReference>